<dbReference type="SMART" id="SM00248">
    <property type="entry name" value="ANK"/>
    <property type="match status" value="8"/>
</dbReference>
<name>A0A267FU70_9PLAT</name>
<keyword evidence="1" id="KW-0677">Repeat</keyword>
<dbReference type="Pfam" id="PF12796">
    <property type="entry name" value="Ank_2"/>
    <property type="match status" value="2"/>
</dbReference>
<feature type="repeat" description="ANK" evidence="3">
    <location>
        <begin position="145"/>
        <end position="177"/>
    </location>
</feature>
<dbReference type="InterPro" id="IPR036770">
    <property type="entry name" value="Ankyrin_rpt-contain_sf"/>
</dbReference>
<dbReference type="PROSITE" id="PS50088">
    <property type="entry name" value="ANK_REPEAT"/>
    <property type="match status" value="3"/>
</dbReference>
<reference evidence="4 5" key="1">
    <citation type="submission" date="2017-06" db="EMBL/GenBank/DDBJ databases">
        <title>A platform for efficient transgenesis in Macrostomum lignano, a flatworm model organism for stem cell research.</title>
        <authorList>
            <person name="Berezikov E."/>
        </authorList>
    </citation>
    <scope>NUCLEOTIDE SEQUENCE [LARGE SCALE GENOMIC DNA]</scope>
    <source>
        <strain evidence="4">DV1</strain>
        <tissue evidence="4">Whole organism</tissue>
    </source>
</reference>
<proteinExistence type="predicted"/>
<evidence type="ECO:0000256" key="2">
    <source>
        <dbReference type="ARBA" id="ARBA00023043"/>
    </source>
</evidence>
<evidence type="ECO:0000313" key="4">
    <source>
        <dbReference type="EMBL" id="PAA76549.1"/>
    </source>
</evidence>
<gene>
    <name evidence="4" type="ORF">BOX15_Mlig027157g3</name>
</gene>
<dbReference type="InterPro" id="IPR002110">
    <property type="entry name" value="Ankyrin_rpt"/>
</dbReference>
<protein>
    <recommendedName>
        <fullName evidence="6">ANK_REP_REGION domain-containing protein</fullName>
    </recommendedName>
</protein>
<dbReference type="PROSITE" id="PS50297">
    <property type="entry name" value="ANK_REP_REGION"/>
    <property type="match status" value="3"/>
</dbReference>
<sequence length="760" mass="83585">MSFAAQDADQLSAKADGPYDEFCQQIYEALLAGNLIKIRSHISRRRVSKEEGKRIFESNTIAIQSNVGNECAPAIVIASKYGHTKIVHFLIKEYNVDLNKPGNVKFDGFLIEGATALWCAAGAGHMEIIRCLVENGAQVNKTTNSNSTPLRAACFDGRLDIVRYLVQHKADIEIPNRYRNNCLMISAFRGHLAVVNFLLECGMNPNQTAMANATALQFAAETGRTEICRALIHHGAKLSVNDSGLDQLFVAAEHAQAETVMYMVLEPKLEITRRHHIEALELLGAMMLNDKDRYDPVGAYRLLVQALRMRTDPDAPEPKTSAKPIAAYRMRKECETLAELEEIQYDFELLELEGLMIRERVLGPQYCDLTGPIVYRGAVCADLMQFDRCLELWLHALRLRHGQNQAGGKDLLRLSQVLSQMVSLRAEVPFRIVYEVLTISCEELHRCRLRCKNQREELDAFSQDVHTVFYLLALLSKVKMTIYEEQLSFRLVHSLVKADFRLPNGHSLLHMSCDPATEIDSFHVSSAVSVPNCTVAKLLLHCGADPNSMSDAGDTPLHLIVRYDRALPDFLTLESTITCLVTHGAHTDVRNCHGQRPQDVAPPAQSGEQSVGEGGGGLAALVLSGCGQQRLMCLAAEAVAKHWLPIICARSHKPETDCCQAANTAGDLAEAAAATVATGFHLPPGLLQFVGLHSQHRQACRRCRPAAVGIGPGQPNRCLRSLTLAAASVAKGDSLSSSKSLSAQSIRLADVDMRSDGRLQ</sequence>
<dbReference type="PRINTS" id="PR01415">
    <property type="entry name" value="ANKYRIN"/>
</dbReference>
<keyword evidence="5" id="KW-1185">Reference proteome</keyword>
<feature type="repeat" description="ANK" evidence="3">
    <location>
        <begin position="112"/>
        <end position="144"/>
    </location>
</feature>
<accession>A0A267FU70</accession>
<comment type="caution">
    <text evidence="4">The sequence shown here is derived from an EMBL/GenBank/DDBJ whole genome shotgun (WGS) entry which is preliminary data.</text>
</comment>
<dbReference type="Gene3D" id="1.25.40.20">
    <property type="entry name" value="Ankyrin repeat-containing domain"/>
    <property type="match status" value="2"/>
</dbReference>
<evidence type="ECO:0000313" key="5">
    <source>
        <dbReference type="Proteomes" id="UP000215902"/>
    </source>
</evidence>
<dbReference type="STRING" id="282301.A0A267FU70"/>
<dbReference type="PANTHER" id="PTHR24171">
    <property type="entry name" value="ANKYRIN REPEAT DOMAIN-CONTAINING PROTEIN 39-RELATED"/>
    <property type="match status" value="1"/>
</dbReference>
<dbReference type="Proteomes" id="UP000215902">
    <property type="component" value="Unassembled WGS sequence"/>
</dbReference>
<evidence type="ECO:0000256" key="1">
    <source>
        <dbReference type="ARBA" id="ARBA00022737"/>
    </source>
</evidence>
<keyword evidence="2 3" id="KW-0040">ANK repeat</keyword>
<dbReference type="OrthoDB" id="4429489at2759"/>
<dbReference type="SUPFAM" id="SSF48403">
    <property type="entry name" value="Ankyrin repeat"/>
    <property type="match status" value="2"/>
</dbReference>
<evidence type="ECO:0008006" key="6">
    <source>
        <dbReference type="Google" id="ProtNLM"/>
    </source>
</evidence>
<dbReference type="EMBL" id="NIVC01000814">
    <property type="protein sequence ID" value="PAA76549.1"/>
    <property type="molecule type" value="Genomic_DNA"/>
</dbReference>
<dbReference type="PANTHER" id="PTHR24171:SF9">
    <property type="entry name" value="ANKYRIN REPEAT DOMAIN-CONTAINING PROTEIN 39"/>
    <property type="match status" value="1"/>
</dbReference>
<feature type="repeat" description="ANK" evidence="3">
    <location>
        <begin position="211"/>
        <end position="243"/>
    </location>
</feature>
<dbReference type="AlphaFoldDB" id="A0A267FU70"/>
<evidence type="ECO:0000256" key="3">
    <source>
        <dbReference type="PROSITE-ProRule" id="PRU00023"/>
    </source>
</evidence>
<organism evidence="4 5">
    <name type="scientific">Macrostomum lignano</name>
    <dbReference type="NCBI Taxonomy" id="282301"/>
    <lineage>
        <taxon>Eukaryota</taxon>
        <taxon>Metazoa</taxon>
        <taxon>Spiralia</taxon>
        <taxon>Lophotrochozoa</taxon>
        <taxon>Platyhelminthes</taxon>
        <taxon>Rhabditophora</taxon>
        <taxon>Macrostomorpha</taxon>
        <taxon>Macrostomida</taxon>
        <taxon>Macrostomidae</taxon>
        <taxon>Macrostomum</taxon>
    </lineage>
</organism>